<accession>A0A6J4NEK8</accession>
<sequence length="295" mass="32382">EARPRRLLVHLGRDGPAEPVADRGGGRVLRDARALSRAGGYRPPLELGRGPGADQHAPRPRRKGRPARGAQRRHEPGGRGHQRRLQRQDRDRHGDLARGRALVRAGGGVGPDPGSQRGLRHRPPAEHLAALPCGYRRDADALRAHVRGHRSGRGRPHPHHRAPLGHPRHRRGRARPLGRGHRRGHGDAGDRLPLRTQPARAAAQMDHARRHRRHRALDRGVHRLHDLRPQLRPLQRGLRLPGRGGGPADVVLPVGLCGADGRLPERRHRGRGRRAAPARPGGAGGAPGRRRPRGL</sequence>
<gene>
    <name evidence="2" type="ORF">AVDCRST_MAG15-181</name>
</gene>
<feature type="region of interest" description="Disordered" evidence="1">
    <location>
        <begin position="147"/>
        <end position="193"/>
    </location>
</feature>
<feature type="compositionally biased region" description="Basic and acidic residues" evidence="1">
    <location>
        <begin position="86"/>
        <end position="98"/>
    </location>
</feature>
<organism evidence="2">
    <name type="scientific">uncultured Rubellimicrobium sp</name>
    <dbReference type="NCBI Taxonomy" id="543078"/>
    <lineage>
        <taxon>Bacteria</taxon>
        <taxon>Pseudomonadati</taxon>
        <taxon>Pseudomonadota</taxon>
        <taxon>Alphaproteobacteria</taxon>
        <taxon>Rhodobacterales</taxon>
        <taxon>Roseobacteraceae</taxon>
        <taxon>Rubellimicrobium</taxon>
        <taxon>environmental samples</taxon>
    </lineage>
</organism>
<feature type="region of interest" description="Disordered" evidence="1">
    <location>
        <begin position="258"/>
        <end position="295"/>
    </location>
</feature>
<feature type="compositionally biased region" description="Basic residues" evidence="1">
    <location>
        <begin position="265"/>
        <end position="276"/>
    </location>
</feature>
<feature type="non-terminal residue" evidence="2">
    <location>
        <position position="295"/>
    </location>
</feature>
<feature type="non-terminal residue" evidence="2">
    <location>
        <position position="1"/>
    </location>
</feature>
<dbReference type="EC" id="3.1.-.-" evidence="2"/>
<feature type="region of interest" description="Disordered" evidence="1">
    <location>
        <begin position="1"/>
        <end position="126"/>
    </location>
</feature>
<dbReference type="AlphaFoldDB" id="A0A6J4NEK8"/>
<evidence type="ECO:0000256" key="1">
    <source>
        <dbReference type="SAM" id="MobiDB-lite"/>
    </source>
</evidence>
<dbReference type="GO" id="GO:0016787">
    <property type="term" value="F:hydrolase activity"/>
    <property type="evidence" value="ECO:0007669"/>
    <property type="project" value="UniProtKB-KW"/>
</dbReference>
<protein>
    <submittedName>
        <fullName evidence="2">Ribonuclease BN</fullName>
        <ecNumber evidence="2">3.1.-.-</ecNumber>
    </submittedName>
</protein>
<proteinExistence type="predicted"/>
<dbReference type="EMBL" id="CADCUU010000031">
    <property type="protein sequence ID" value="CAA9386146.1"/>
    <property type="molecule type" value="Genomic_DNA"/>
</dbReference>
<feature type="compositionally biased region" description="Basic and acidic residues" evidence="1">
    <location>
        <begin position="11"/>
        <end position="34"/>
    </location>
</feature>
<name>A0A6J4NEK8_9RHOB</name>
<evidence type="ECO:0000313" key="2">
    <source>
        <dbReference type="EMBL" id="CAA9386146.1"/>
    </source>
</evidence>
<keyword evidence="2" id="KW-0378">Hydrolase</keyword>
<feature type="compositionally biased region" description="Basic residues" evidence="1">
    <location>
        <begin position="147"/>
        <end position="184"/>
    </location>
</feature>
<reference evidence="2" key="1">
    <citation type="submission" date="2020-02" db="EMBL/GenBank/DDBJ databases">
        <authorList>
            <person name="Meier V. D."/>
        </authorList>
    </citation>
    <scope>NUCLEOTIDE SEQUENCE</scope>
    <source>
        <strain evidence="2">AVDCRST_MAG15</strain>
    </source>
</reference>